<reference evidence="2 3" key="1">
    <citation type="submission" date="2015-04" db="EMBL/GenBank/DDBJ databases">
        <authorList>
            <person name="Syromyatnikov M.Y."/>
            <person name="Popov V.N."/>
        </authorList>
    </citation>
    <scope>NUCLEOTIDE SEQUENCE [LARGE SCALE GENOMIC DNA]</scope>
</reference>
<organism evidence="2 3">
    <name type="scientific">Clunio marinus</name>
    <dbReference type="NCBI Taxonomy" id="568069"/>
    <lineage>
        <taxon>Eukaryota</taxon>
        <taxon>Metazoa</taxon>
        <taxon>Ecdysozoa</taxon>
        <taxon>Arthropoda</taxon>
        <taxon>Hexapoda</taxon>
        <taxon>Insecta</taxon>
        <taxon>Pterygota</taxon>
        <taxon>Neoptera</taxon>
        <taxon>Endopterygota</taxon>
        <taxon>Diptera</taxon>
        <taxon>Nematocera</taxon>
        <taxon>Chironomoidea</taxon>
        <taxon>Chironomidae</taxon>
        <taxon>Clunio</taxon>
    </lineage>
</organism>
<keyword evidence="1" id="KW-0812">Transmembrane</keyword>
<sequence length="78" mass="8905">MKCKRSNGLQQGQFSCGFNLGYPTVRSTYPLELQLLLLLLLIKSIFNSFFFLSVISGNVDKLRDFNSQMNLAVQLQKE</sequence>
<proteinExistence type="predicted"/>
<protein>
    <submittedName>
        <fullName evidence="2">CLUMA_CG017334, isoform A</fullName>
    </submittedName>
</protein>
<keyword evidence="1" id="KW-0472">Membrane</keyword>
<evidence type="ECO:0000313" key="2">
    <source>
        <dbReference type="EMBL" id="CRL04231.1"/>
    </source>
</evidence>
<feature type="transmembrane region" description="Helical" evidence="1">
    <location>
        <begin position="33"/>
        <end position="55"/>
    </location>
</feature>
<dbReference type="EMBL" id="CVRI01000063">
    <property type="protein sequence ID" value="CRL04231.1"/>
    <property type="molecule type" value="Genomic_DNA"/>
</dbReference>
<accession>A0A1J1IVN1</accession>
<dbReference type="AlphaFoldDB" id="A0A1J1IVN1"/>
<keyword evidence="3" id="KW-1185">Reference proteome</keyword>
<evidence type="ECO:0000256" key="1">
    <source>
        <dbReference type="SAM" id="Phobius"/>
    </source>
</evidence>
<dbReference type="Proteomes" id="UP000183832">
    <property type="component" value="Unassembled WGS sequence"/>
</dbReference>
<keyword evidence="1" id="KW-1133">Transmembrane helix</keyword>
<evidence type="ECO:0000313" key="3">
    <source>
        <dbReference type="Proteomes" id="UP000183832"/>
    </source>
</evidence>
<gene>
    <name evidence="2" type="ORF">CLUMA_CG017334</name>
</gene>
<name>A0A1J1IVN1_9DIPT</name>